<evidence type="ECO:0000256" key="1">
    <source>
        <dbReference type="ARBA" id="ARBA00012528"/>
    </source>
</evidence>
<dbReference type="EMBL" id="JAEDAL010000001">
    <property type="protein sequence ID" value="MBH9551509.1"/>
    <property type="molecule type" value="Genomic_DNA"/>
</dbReference>
<dbReference type="GO" id="GO:0052621">
    <property type="term" value="F:diguanylate cyclase activity"/>
    <property type="evidence" value="ECO:0007669"/>
    <property type="project" value="UniProtKB-EC"/>
</dbReference>
<evidence type="ECO:0000313" key="5">
    <source>
        <dbReference type="EMBL" id="MBH9551509.1"/>
    </source>
</evidence>
<feature type="transmembrane region" description="Helical" evidence="3">
    <location>
        <begin position="95"/>
        <end position="114"/>
    </location>
</feature>
<feature type="transmembrane region" description="Helical" evidence="3">
    <location>
        <begin position="182"/>
        <end position="205"/>
    </location>
</feature>
<dbReference type="Pfam" id="PF00990">
    <property type="entry name" value="GGDEF"/>
    <property type="match status" value="1"/>
</dbReference>
<dbReference type="SMART" id="SM00267">
    <property type="entry name" value="GGDEF"/>
    <property type="match status" value="1"/>
</dbReference>
<evidence type="ECO:0000313" key="6">
    <source>
        <dbReference type="Proteomes" id="UP000620139"/>
    </source>
</evidence>
<dbReference type="Gene3D" id="3.30.70.270">
    <property type="match status" value="1"/>
</dbReference>
<feature type="transmembrane region" description="Helical" evidence="3">
    <location>
        <begin position="6"/>
        <end position="28"/>
    </location>
</feature>
<dbReference type="CDD" id="cd01949">
    <property type="entry name" value="GGDEF"/>
    <property type="match status" value="1"/>
</dbReference>
<dbReference type="Proteomes" id="UP000620139">
    <property type="component" value="Unassembled WGS sequence"/>
</dbReference>
<keyword evidence="3" id="KW-1133">Transmembrane helix</keyword>
<dbReference type="PANTHER" id="PTHR45138">
    <property type="entry name" value="REGULATORY COMPONENTS OF SENSORY TRANSDUCTION SYSTEM"/>
    <property type="match status" value="1"/>
</dbReference>
<dbReference type="NCBIfam" id="TIGR00254">
    <property type="entry name" value="GGDEF"/>
    <property type="match status" value="1"/>
</dbReference>
<evidence type="ECO:0000259" key="4">
    <source>
        <dbReference type="PROSITE" id="PS50887"/>
    </source>
</evidence>
<dbReference type="EC" id="2.7.7.65" evidence="1"/>
<feature type="transmembrane region" description="Helical" evidence="3">
    <location>
        <begin position="64"/>
        <end position="83"/>
    </location>
</feature>
<keyword evidence="3" id="KW-0812">Transmembrane</keyword>
<reference evidence="5" key="1">
    <citation type="submission" date="2020-12" db="EMBL/GenBank/DDBJ databases">
        <title>The genome sequence of Inhella sp. 4Y17.</title>
        <authorList>
            <person name="Liu Y."/>
        </authorList>
    </citation>
    <scope>NUCLEOTIDE SEQUENCE</scope>
    <source>
        <strain evidence="5">4Y10</strain>
    </source>
</reference>
<feature type="transmembrane region" description="Helical" evidence="3">
    <location>
        <begin position="120"/>
        <end position="142"/>
    </location>
</feature>
<keyword evidence="3" id="KW-0472">Membrane</keyword>
<sequence length="383" mass="41532">MTLHLPTLLTALLLHVLWFTAALPRLVGRPMSVAMRWVQLSLGLQSTVAVGALIHAHWPLPSAVQLLAFAALGAAVVAAQRGVQAWMGKRPLSHTAWVMGLAGPPLLAGAWFYQPLLVEGLAASWLALLVAVLIVALVAPAPQAPELHTRWSRLWALTLLPAQLLFIHQGMTLWGAPPPATWSLALYGSLMLASWGMTSAVLAGWRGEADGRLRHQTKTDALTQLANRRAFEQRGNEMMAVARRHREPLALMVLDVDHFKQVIDLHGHTSGDEALGLLARLMRNAIRPGDCAARLGGEQFGVLLARTQGEGVEALDARIRATLESSAEQELGFVLDYSAGWSLMRSGDRHVEDMVRRADAGLWAAKHQGRGRLCAEPGLAPHD</sequence>
<gene>
    <name evidence="5" type="ORF">I7X43_01495</name>
</gene>
<comment type="catalytic activity">
    <reaction evidence="2">
        <text>2 GTP = 3',3'-c-di-GMP + 2 diphosphate</text>
        <dbReference type="Rhea" id="RHEA:24898"/>
        <dbReference type="ChEBI" id="CHEBI:33019"/>
        <dbReference type="ChEBI" id="CHEBI:37565"/>
        <dbReference type="ChEBI" id="CHEBI:58805"/>
        <dbReference type="EC" id="2.7.7.65"/>
    </reaction>
</comment>
<dbReference type="GO" id="GO:0043709">
    <property type="term" value="P:cell adhesion involved in single-species biofilm formation"/>
    <property type="evidence" value="ECO:0007669"/>
    <property type="project" value="TreeGrafter"/>
</dbReference>
<dbReference type="AlphaFoldDB" id="A0A931NCF4"/>
<protein>
    <recommendedName>
        <fullName evidence="1">diguanylate cyclase</fullName>
        <ecNumber evidence="1">2.7.7.65</ecNumber>
    </recommendedName>
</protein>
<dbReference type="PROSITE" id="PS50887">
    <property type="entry name" value="GGDEF"/>
    <property type="match status" value="1"/>
</dbReference>
<dbReference type="RefSeq" id="WP_198099119.1">
    <property type="nucleotide sequence ID" value="NZ_JAEDAL010000001.1"/>
</dbReference>
<dbReference type="GO" id="GO:0005886">
    <property type="term" value="C:plasma membrane"/>
    <property type="evidence" value="ECO:0007669"/>
    <property type="project" value="TreeGrafter"/>
</dbReference>
<comment type="caution">
    <text evidence="5">The sequence shown here is derived from an EMBL/GenBank/DDBJ whole genome shotgun (WGS) entry which is preliminary data.</text>
</comment>
<feature type="transmembrane region" description="Helical" evidence="3">
    <location>
        <begin position="40"/>
        <end position="58"/>
    </location>
</feature>
<dbReference type="InterPro" id="IPR050469">
    <property type="entry name" value="Diguanylate_Cyclase"/>
</dbReference>
<dbReference type="GO" id="GO:1902201">
    <property type="term" value="P:negative regulation of bacterial-type flagellum-dependent cell motility"/>
    <property type="evidence" value="ECO:0007669"/>
    <property type="project" value="TreeGrafter"/>
</dbReference>
<proteinExistence type="predicted"/>
<dbReference type="PANTHER" id="PTHR45138:SF9">
    <property type="entry name" value="DIGUANYLATE CYCLASE DGCM-RELATED"/>
    <property type="match status" value="1"/>
</dbReference>
<dbReference type="InterPro" id="IPR029787">
    <property type="entry name" value="Nucleotide_cyclase"/>
</dbReference>
<evidence type="ECO:0000256" key="3">
    <source>
        <dbReference type="SAM" id="Phobius"/>
    </source>
</evidence>
<name>A0A931NCF4_9BURK</name>
<accession>A0A931NCF4</accession>
<dbReference type="InterPro" id="IPR043128">
    <property type="entry name" value="Rev_trsase/Diguanyl_cyclase"/>
</dbReference>
<evidence type="ECO:0000256" key="2">
    <source>
        <dbReference type="ARBA" id="ARBA00034247"/>
    </source>
</evidence>
<dbReference type="SUPFAM" id="SSF55073">
    <property type="entry name" value="Nucleotide cyclase"/>
    <property type="match status" value="1"/>
</dbReference>
<feature type="domain" description="GGDEF" evidence="4">
    <location>
        <begin position="247"/>
        <end position="378"/>
    </location>
</feature>
<feature type="transmembrane region" description="Helical" evidence="3">
    <location>
        <begin position="154"/>
        <end position="176"/>
    </location>
</feature>
<organism evidence="5 6">
    <name type="scientific">Inhella gelatinilytica</name>
    <dbReference type="NCBI Taxonomy" id="2795030"/>
    <lineage>
        <taxon>Bacteria</taxon>
        <taxon>Pseudomonadati</taxon>
        <taxon>Pseudomonadota</taxon>
        <taxon>Betaproteobacteria</taxon>
        <taxon>Burkholderiales</taxon>
        <taxon>Sphaerotilaceae</taxon>
        <taxon>Inhella</taxon>
    </lineage>
</organism>
<dbReference type="InterPro" id="IPR000160">
    <property type="entry name" value="GGDEF_dom"/>
</dbReference>
<keyword evidence="6" id="KW-1185">Reference proteome</keyword>